<dbReference type="Pfam" id="PF01112">
    <property type="entry name" value="Asparaginase_2"/>
    <property type="match status" value="1"/>
</dbReference>
<dbReference type="PANTHER" id="PTHR10188:SF8">
    <property type="entry name" value="THREONINE ASPARTASE 1"/>
    <property type="match status" value="1"/>
</dbReference>
<dbReference type="InterPro" id="IPR029055">
    <property type="entry name" value="Ntn_hydrolases_N"/>
</dbReference>
<reference evidence="4 5" key="1">
    <citation type="submission" date="2019-04" db="EMBL/GenBank/DDBJ databases">
        <title>Comparative genomics and transcriptomics to analyze fruiting body development in filamentous ascomycetes.</title>
        <authorList>
            <consortium name="DOE Joint Genome Institute"/>
            <person name="Lutkenhaus R."/>
            <person name="Traeger S."/>
            <person name="Breuer J."/>
            <person name="Kuo A."/>
            <person name="Lipzen A."/>
            <person name="Pangilinan J."/>
            <person name="Dilworth D."/>
            <person name="Sandor L."/>
            <person name="Poggeler S."/>
            <person name="Barry K."/>
            <person name="Grigoriev I.V."/>
            <person name="Nowrousian M."/>
        </authorList>
    </citation>
    <scope>NUCLEOTIDE SEQUENCE [LARGE SCALE GENOMIC DNA]</scope>
    <source>
        <strain evidence="4 5">CBS 389.68</strain>
    </source>
</reference>
<dbReference type="PANTHER" id="PTHR10188">
    <property type="entry name" value="L-ASPARAGINASE"/>
    <property type="match status" value="1"/>
</dbReference>
<dbReference type="SUPFAM" id="SSF56235">
    <property type="entry name" value="N-terminal nucleophile aminohydrolases (Ntn hydrolases)"/>
    <property type="match status" value="1"/>
</dbReference>
<evidence type="ECO:0000256" key="2">
    <source>
        <dbReference type="PIRSR" id="PIRSR600246-3"/>
    </source>
</evidence>
<dbReference type="InterPro" id="IPR037464">
    <property type="entry name" value="Taspase1"/>
</dbReference>
<dbReference type="STRING" id="341454.A0A4S2N4G3"/>
<accession>A0A4S2N4G3</accession>
<proteinExistence type="predicted"/>
<evidence type="ECO:0000256" key="1">
    <source>
        <dbReference type="PIRSR" id="PIRSR600246-1"/>
    </source>
</evidence>
<dbReference type="OrthoDB" id="77601at2759"/>
<dbReference type="EMBL" id="ML220113">
    <property type="protein sequence ID" value="TGZ84071.1"/>
    <property type="molecule type" value="Genomic_DNA"/>
</dbReference>
<dbReference type="InParanoid" id="A0A4S2N4G3"/>
<dbReference type="Proteomes" id="UP000298138">
    <property type="component" value="Unassembled WGS sequence"/>
</dbReference>
<feature type="active site" description="Nucleophile" evidence="1">
    <location>
        <position position="229"/>
    </location>
</feature>
<organism evidence="4 5">
    <name type="scientific">Ascodesmis nigricans</name>
    <dbReference type="NCBI Taxonomy" id="341454"/>
    <lineage>
        <taxon>Eukaryota</taxon>
        <taxon>Fungi</taxon>
        <taxon>Dikarya</taxon>
        <taxon>Ascomycota</taxon>
        <taxon>Pezizomycotina</taxon>
        <taxon>Pezizomycetes</taxon>
        <taxon>Pezizales</taxon>
        <taxon>Ascodesmidaceae</taxon>
        <taxon>Ascodesmis</taxon>
    </lineage>
</organism>
<sequence>MQPAAMGSVDYTSIFVHAGAGYHSQLNEPQHLKACANACKAAIAILRAGGSCIDGVEMALRSLEDNEITNSGFGSNLSLDGTVECDASIMEETGISGAVGAVDSFQNPSALARLILDNSRRPLSLKRVPPILLVGPGARYYAAEYNFPIIRNVNLVSASAHQRWLKWKKELDNYRPPTPRSSSRRLMSSSGRKNSPSTASSTAGPPMPMPTMKHSQDGKDPDEDVVTDTVGAICVDRWGRVAAGSSSGGIGMKFRGRVGPAALIGVGTWIKVDENGSAVAATCSGTGEQMGHTMIATKAVERLINCDDDFEGLKTCIDKDFMGSSVVRNSNMSSAVGIMAIKFEKNNGRAIHFSYGHTTDSMALAHMHNSMEEPETIMSRNKRNPSSCIGGVAVRLVT</sequence>
<evidence type="ECO:0000313" key="4">
    <source>
        <dbReference type="EMBL" id="TGZ84071.1"/>
    </source>
</evidence>
<protein>
    <submittedName>
        <fullName evidence="4">N-terminal nucleophile aminohydrolase</fullName>
    </submittedName>
</protein>
<evidence type="ECO:0000313" key="5">
    <source>
        <dbReference type="Proteomes" id="UP000298138"/>
    </source>
</evidence>
<keyword evidence="5" id="KW-1185">Reference proteome</keyword>
<dbReference type="InterPro" id="IPR000246">
    <property type="entry name" value="Peptidase_T2"/>
</dbReference>
<keyword evidence="4" id="KW-0378">Hydrolase</keyword>
<dbReference type="Gene3D" id="3.60.20.30">
    <property type="entry name" value="(Glycosyl)asparaginase"/>
    <property type="match status" value="1"/>
</dbReference>
<dbReference type="GO" id="GO:0005737">
    <property type="term" value="C:cytoplasm"/>
    <property type="evidence" value="ECO:0007669"/>
    <property type="project" value="TreeGrafter"/>
</dbReference>
<feature type="region of interest" description="Disordered" evidence="3">
    <location>
        <begin position="172"/>
        <end position="224"/>
    </location>
</feature>
<name>A0A4S2N4G3_9PEZI</name>
<dbReference type="GO" id="GO:0004298">
    <property type="term" value="F:threonine-type endopeptidase activity"/>
    <property type="evidence" value="ECO:0007669"/>
    <property type="project" value="InterPro"/>
</dbReference>
<gene>
    <name evidence="4" type="ORF">EX30DRAFT_315822</name>
</gene>
<dbReference type="AlphaFoldDB" id="A0A4S2N4G3"/>
<feature type="site" description="Cleavage; by autolysis" evidence="2">
    <location>
        <begin position="228"/>
        <end position="229"/>
    </location>
</feature>
<feature type="compositionally biased region" description="Low complexity" evidence="3">
    <location>
        <begin position="180"/>
        <end position="204"/>
    </location>
</feature>
<evidence type="ECO:0000256" key="3">
    <source>
        <dbReference type="SAM" id="MobiDB-lite"/>
    </source>
</evidence>
<dbReference type="GO" id="GO:0051604">
    <property type="term" value="P:protein maturation"/>
    <property type="evidence" value="ECO:0007669"/>
    <property type="project" value="TreeGrafter"/>
</dbReference>
<dbReference type="CDD" id="cd04514">
    <property type="entry name" value="Taspase1_like"/>
    <property type="match status" value="1"/>
</dbReference>